<evidence type="ECO:0000313" key="3">
    <source>
        <dbReference type="Proteomes" id="UP000269276"/>
    </source>
</evidence>
<evidence type="ECO:0000259" key="1">
    <source>
        <dbReference type="Pfam" id="PF09347"/>
    </source>
</evidence>
<sequence>MPLIPARSFAIQQLQSGESIRITNTSGGQVIDTWAFSLVSASFPSYMSMVHTRSTLHKLLPRVDESFLDNRREPILTVTQDTSPGRHDVLFAACSPERYVQLHAPADHDNCANNLYQAISTCGEPRLQKLQEFLGYGWMPDPLNLFMNVIVDGNDLSFEDPNCRPGDSITLKAAQDCMVVMSACPMDVSACNGGEPCAAEYEVVG</sequence>
<protein>
    <recommendedName>
        <fullName evidence="1">DUF1989 domain-containing protein</fullName>
    </recommendedName>
</protein>
<dbReference type="InterPro" id="IPR018959">
    <property type="entry name" value="DUF1989"/>
</dbReference>
<dbReference type="Pfam" id="PF09347">
    <property type="entry name" value="DUF1989"/>
    <property type="match status" value="1"/>
</dbReference>
<accession>A0A3M7E2M2</accession>
<dbReference type="AlphaFoldDB" id="A0A3M7E2M2"/>
<dbReference type="Proteomes" id="UP000269276">
    <property type="component" value="Unassembled WGS sequence"/>
</dbReference>
<proteinExistence type="predicted"/>
<name>A0A3M7E2M2_HORWE</name>
<organism evidence="2 3">
    <name type="scientific">Hortaea werneckii</name>
    <name type="common">Black yeast</name>
    <name type="synonym">Cladosporium werneckii</name>
    <dbReference type="NCBI Taxonomy" id="91943"/>
    <lineage>
        <taxon>Eukaryota</taxon>
        <taxon>Fungi</taxon>
        <taxon>Dikarya</taxon>
        <taxon>Ascomycota</taxon>
        <taxon>Pezizomycotina</taxon>
        <taxon>Dothideomycetes</taxon>
        <taxon>Dothideomycetidae</taxon>
        <taxon>Mycosphaerellales</taxon>
        <taxon>Teratosphaeriaceae</taxon>
        <taxon>Hortaea</taxon>
    </lineage>
</organism>
<evidence type="ECO:0000313" key="2">
    <source>
        <dbReference type="EMBL" id="RMY70852.1"/>
    </source>
</evidence>
<gene>
    <name evidence="2" type="ORF">D0863_05530</name>
</gene>
<dbReference type="PANTHER" id="PTHR31527">
    <property type="entry name" value="RE64534P"/>
    <property type="match status" value="1"/>
</dbReference>
<dbReference type="EMBL" id="QWIP01000161">
    <property type="protein sequence ID" value="RMY70852.1"/>
    <property type="molecule type" value="Genomic_DNA"/>
</dbReference>
<dbReference type="PANTHER" id="PTHR31527:SF0">
    <property type="entry name" value="RE64534P"/>
    <property type="match status" value="1"/>
</dbReference>
<comment type="caution">
    <text evidence="2">The sequence shown here is derived from an EMBL/GenBank/DDBJ whole genome shotgun (WGS) entry which is preliminary data.</text>
</comment>
<reference evidence="2 3" key="1">
    <citation type="journal article" date="2018" name="BMC Genomics">
        <title>Genomic evidence for intraspecific hybridization in a clonal and extremely halotolerant yeast.</title>
        <authorList>
            <person name="Gostincar C."/>
            <person name="Stajich J.E."/>
            <person name="Zupancic J."/>
            <person name="Zalar P."/>
            <person name="Gunde-Cimerman N."/>
        </authorList>
    </citation>
    <scope>NUCLEOTIDE SEQUENCE [LARGE SCALE GENOMIC DNA]</scope>
    <source>
        <strain evidence="2 3">EXF-2682</strain>
    </source>
</reference>
<feature type="domain" description="DUF1989" evidence="1">
    <location>
        <begin position="4"/>
        <end position="177"/>
    </location>
</feature>
<dbReference type="OrthoDB" id="504708at2759"/>